<comment type="caution">
    <text evidence="2">The sequence shown here is derived from an EMBL/GenBank/DDBJ whole genome shotgun (WGS) entry which is preliminary data.</text>
</comment>
<dbReference type="RefSeq" id="WP_238193044.1">
    <property type="nucleotide sequence ID" value="NZ_BPQJ01000044.1"/>
</dbReference>
<proteinExistence type="predicted"/>
<accession>A0AA37HGI0</accession>
<reference evidence="2" key="2">
    <citation type="submission" date="2021-08" db="EMBL/GenBank/DDBJ databases">
        <authorList>
            <person name="Tani A."/>
            <person name="Ola A."/>
            <person name="Ogura Y."/>
            <person name="Katsura K."/>
            <person name="Hayashi T."/>
        </authorList>
    </citation>
    <scope>NUCLEOTIDE SEQUENCE</scope>
    <source>
        <strain evidence="2">JCM 32048</strain>
    </source>
</reference>
<protein>
    <submittedName>
        <fullName evidence="2">Uncharacterized protein</fullName>
    </submittedName>
</protein>
<dbReference type="Proteomes" id="UP001055286">
    <property type="component" value="Unassembled WGS sequence"/>
</dbReference>
<keyword evidence="3" id="KW-1185">Reference proteome</keyword>
<dbReference type="AlphaFoldDB" id="A0AA37HGI0"/>
<sequence>MASHGHAVSAEVGAGLLNVLLAANGAARAASERAAWDRAEARSEAAVHRLGQALLASQAREAELARQLAAARAEVAGLRIRASKAEARIPAARRA</sequence>
<keyword evidence="1" id="KW-0175">Coiled coil</keyword>
<name>A0AA37HGI0_9HYPH</name>
<evidence type="ECO:0000313" key="3">
    <source>
        <dbReference type="Proteomes" id="UP001055286"/>
    </source>
</evidence>
<evidence type="ECO:0000256" key="1">
    <source>
        <dbReference type="SAM" id="Coils"/>
    </source>
</evidence>
<dbReference type="EMBL" id="BPQJ01000044">
    <property type="protein sequence ID" value="GJD65652.1"/>
    <property type="molecule type" value="Genomic_DNA"/>
</dbReference>
<reference evidence="2" key="1">
    <citation type="journal article" date="2016" name="Front. Microbiol.">
        <title>Genome Sequence of the Piezophilic, Mesophilic Sulfate-Reducing Bacterium Desulfovibrio indicus J2T.</title>
        <authorList>
            <person name="Cao J."/>
            <person name="Maignien L."/>
            <person name="Shao Z."/>
            <person name="Alain K."/>
            <person name="Jebbar M."/>
        </authorList>
    </citation>
    <scope>NUCLEOTIDE SEQUENCE</scope>
    <source>
        <strain evidence="2">JCM 32048</strain>
    </source>
</reference>
<evidence type="ECO:0000313" key="2">
    <source>
        <dbReference type="EMBL" id="GJD65652.1"/>
    </source>
</evidence>
<organism evidence="2 3">
    <name type="scientific">Methylobacterium frigidaeris</name>
    <dbReference type="NCBI Taxonomy" id="2038277"/>
    <lineage>
        <taxon>Bacteria</taxon>
        <taxon>Pseudomonadati</taxon>
        <taxon>Pseudomonadota</taxon>
        <taxon>Alphaproteobacteria</taxon>
        <taxon>Hyphomicrobiales</taxon>
        <taxon>Methylobacteriaceae</taxon>
        <taxon>Methylobacterium</taxon>
    </lineage>
</organism>
<gene>
    <name evidence="2" type="ORF">MPEAHAMD_5847</name>
</gene>
<feature type="coiled-coil region" evidence="1">
    <location>
        <begin position="61"/>
        <end position="88"/>
    </location>
</feature>